<evidence type="ECO:0000256" key="2">
    <source>
        <dbReference type="ARBA" id="ARBA00009285"/>
    </source>
</evidence>
<evidence type="ECO:0000256" key="4">
    <source>
        <dbReference type="ARBA" id="ARBA00022614"/>
    </source>
</evidence>
<dbReference type="InterPro" id="IPR018222">
    <property type="entry name" value="Nuclear_transport_factor_2_euk"/>
</dbReference>
<sequence>MSQRRKRGGRMSWRGQGRLAGKNVVDPVERDGDIVMTDDTGGLKERFNPYKTSGHTKKAFKGHFHDTPTEIMITGYDGGTENDLIGFISRKCHVLITNLHYDGSILYASVSSSANARALLKLSGSRFAGKNLHISIPNTQKDQTMSMASESLPSAPVTKQSTINILLEFLSSRYIHETKTLDLSSMHSNPILVNGGMFSSVLASIKTFPALMKIAKREFPNVISVNLSSNKISSLINISTLAQTYPNLKNLNLADNLLKHYKDLDIWSHKDKLPNLQELILIGNEIRENEIKKGNEINYRSEIVKRFSNLKLLDMIPVTQTIQFDIKDSSVNDSEKTTLPKEICGSFFESDLTKNTVMAFLEKYFSLYDNDRLNAVSLYNQDALFSISVNTVAPRKREPGVFSYSSSQFSEYISMSRNLTRLSSLDARISKLNIGHADISRAFSTLPKTRHNFTDSNLYCVDAWSLKGILSTDSDPNGLVGIQIILHGIFFELGGRREVKKSYDRTFIIGPDNGNITIRSDMLIIRPYGGNNSFCTNKQNETLSSNNTHEEQKQFMLNEISKKTGLNQKFSLMCLEQNQWNMEQAMNNFNILKEKGVIPLEAFK</sequence>
<dbReference type="Gene3D" id="3.80.10.10">
    <property type="entry name" value="Ribonuclease Inhibitor"/>
    <property type="match status" value="1"/>
</dbReference>
<feature type="region of interest" description="Disordered" evidence="10">
    <location>
        <begin position="1"/>
        <end position="21"/>
    </location>
</feature>
<dbReference type="AlphaFoldDB" id="A0A0W4ZPI4"/>
<dbReference type="FunFam" id="1.10.8.10:FF:000018">
    <property type="entry name" value="Nuclear RNA export factor 1"/>
    <property type="match status" value="1"/>
</dbReference>
<dbReference type="PROSITE" id="PS51450">
    <property type="entry name" value="LRR"/>
    <property type="match status" value="1"/>
</dbReference>
<dbReference type="VEuPathDB" id="FungiDB:T552_00765"/>
<organism evidence="13 14">
    <name type="scientific">Pneumocystis carinii (strain B80)</name>
    <name type="common">Rat pneumocystis pneumonia agent</name>
    <name type="synonym">Pneumocystis carinii f. sp. carinii</name>
    <dbReference type="NCBI Taxonomy" id="1408658"/>
    <lineage>
        <taxon>Eukaryota</taxon>
        <taxon>Fungi</taxon>
        <taxon>Dikarya</taxon>
        <taxon>Ascomycota</taxon>
        <taxon>Taphrinomycotina</taxon>
        <taxon>Pneumocystomycetes</taxon>
        <taxon>Pneumocystaceae</taxon>
        <taxon>Pneumocystis</taxon>
    </lineage>
</organism>
<dbReference type="Pfam" id="PF03943">
    <property type="entry name" value="TAP_C"/>
    <property type="match status" value="1"/>
</dbReference>
<dbReference type="Pfam" id="PF24048">
    <property type="entry name" value="LRR_NXF1-5"/>
    <property type="match status" value="1"/>
</dbReference>
<dbReference type="RefSeq" id="XP_018227081.1">
    <property type="nucleotide sequence ID" value="XM_018369367.1"/>
</dbReference>
<dbReference type="Proteomes" id="UP000054454">
    <property type="component" value="Unassembled WGS sequence"/>
</dbReference>
<comment type="caution">
    <text evidence="13">The sequence shown here is derived from an EMBL/GenBank/DDBJ whole genome shotgun (WGS) entry which is preliminary data.</text>
</comment>
<accession>A0A0W4ZPI4</accession>
<keyword evidence="3" id="KW-0813">Transport</keyword>
<evidence type="ECO:0000256" key="10">
    <source>
        <dbReference type="SAM" id="MobiDB-lite"/>
    </source>
</evidence>
<dbReference type="InterPro" id="IPR057125">
    <property type="entry name" value="NXF1/2/3/5-like_LRR"/>
</dbReference>
<gene>
    <name evidence="13" type="ORF">T552_00765</name>
</gene>
<dbReference type="Pfam" id="PF18444">
    <property type="entry name" value="RRM_9"/>
    <property type="match status" value="1"/>
</dbReference>
<keyword evidence="6" id="KW-0509">mRNA transport</keyword>
<evidence type="ECO:0000259" key="11">
    <source>
        <dbReference type="PROSITE" id="PS50177"/>
    </source>
</evidence>
<dbReference type="InterPro" id="IPR040736">
    <property type="entry name" value="Mex67_RRM"/>
</dbReference>
<dbReference type="GO" id="GO:0140602">
    <property type="term" value="C:nucleolar peripheral inclusion body"/>
    <property type="evidence" value="ECO:0007669"/>
    <property type="project" value="EnsemblFungi"/>
</dbReference>
<dbReference type="CDD" id="cd14342">
    <property type="entry name" value="UBA_TAP-C"/>
    <property type="match status" value="1"/>
</dbReference>
<dbReference type="PANTHER" id="PTHR10662:SF22">
    <property type="entry name" value="NUCLEAR RNA EXPORT FACTOR 1"/>
    <property type="match status" value="1"/>
</dbReference>
<dbReference type="InterPro" id="IPR032710">
    <property type="entry name" value="NTF2-like_dom_sf"/>
</dbReference>
<evidence type="ECO:0000259" key="12">
    <source>
        <dbReference type="PROSITE" id="PS51281"/>
    </source>
</evidence>
<dbReference type="Gene3D" id="1.10.8.10">
    <property type="entry name" value="DNA helicase RuvA subunit, C-terminal domain"/>
    <property type="match status" value="1"/>
</dbReference>
<keyword evidence="4" id="KW-0433">Leucine-rich repeat</keyword>
<dbReference type="EMBL" id="LFVZ01000003">
    <property type="protein sequence ID" value="KTW30290.1"/>
    <property type="molecule type" value="Genomic_DNA"/>
</dbReference>
<keyword evidence="7" id="KW-0539">Nucleus</keyword>
<evidence type="ECO:0000256" key="6">
    <source>
        <dbReference type="ARBA" id="ARBA00022816"/>
    </source>
</evidence>
<dbReference type="OrthoDB" id="25872at2759"/>
<proteinExistence type="inferred from homology"/>
<comment type="subcellular location">
    <subcellularLocation>
        <location evidence="1">Nucleus</location>
    </subcellularLocation>
</comment>
<evidence type="ECO:0000313" key="13">
    <source>
        <dbReference type="EMBL" id="KTW30290.1"/>
    </source>
</evidence>
<keyword evidence="5" id="KW-0677">Repeat</keyword>
<dbReference type="InterPro" id="IPR001611">
    <property type="entry name" value="Leu-rich_rpt"/>
</dbReference>
<dbReference type="PROSITE" id="PS51281">
    <property type="entry name" value="TAP_C"/>
    <property type="match status" value="1"/>
</dbReference>
<dbReference type="PROSITE" id="PS50177">
    <property type="entry name" value="NTF2_DOMAIN"/>
    <property type="match status" value="1"/>
</dbReference>
<dbReference type="InterPro" id="IPR009060">
    <property type="entry name" value="UBA-like_sf"/>
</dbReference>
<comment type="function">
    <text evidence="8">Involved in the export of mRNA from the nucleus to the cytoplasm.</text>
</comment>
<protein>
    <recommendedName>
        <fullName evidence="9">mRNA export factor MEX67</fullName>
    </recommendedName>
</protein>
<dbReference type="SUPFAM" id="SSF52058">
    <property type="entry name" value="L domain-like"/>
    <property type="match status" value="1"/>
</dbReference>
<dbReference type="SUPFAM" id="SSF54427">
    <property type="entry name" value="NTF2-like"/>
    <property type="match status" value="1"/>
</dbReference>
<dbReference type="InterPro" id="IPR030217">
    <property type="entry name" value="NXF_fam"/>
</dbReference>
<dbReference type="Pfam" id="PF22602">
    <property type="entry name" value="NXF_NTF2"/>
    <property type="match status" value="1"/>
</dbReference>
<dbReference type="InterPro" id="IPR002075">
    <property type="entry name" value="NTF2_dom"/>
</dbReference>
<dbReference type="GO" id="GO:0005730">
    <property type="term" value="C:nucleolus"/>
    <property type="evidence" value="ECO:0007669"/>
    <property type="project" value="EnsemblFungi"/>
</dbReference>
<dbReference type="InterPro" id="IPR005637">
    <property type="entry name" value="TAP_C_dom"/>
</dbReference>
<evidence type="ECO:0000256" key="3">
    <source>
        <dbReference type="ARBA" id="ARBA00022448"/>
    </source>
</evidence>
<dbReference type="SMART" id="SM00804">
    <property type="entry name" value="TAP_C"/>
    <property type="match status" value="1"/>
</dbReference>
<name>A0A0W4ZPI4_PNEC8</name>
<evidence type="ECO:0000256" key="8">
    <source>
        <dbReference type="ARBA" id="ARBA00055253"/>
    </source>
</evidence>
<evidence type="ECO:0000313" key="14">
    <source>
        <dbReference type="Proteomes" id="UP000054454"/>
    </source>
</evidence>
<feature type="domain" description="NTF2" evidence="11">
    <location>
        <begin position="356"/>
        <end position="525"/>
    </location>
</feature>
<dbReference type="GO" id="GO:0003723">
    <property type="term" value="F:RNA binding"/>
    <property type="evidence" value="ECO:0007669"/>
    <property type="project" value="TreeGrafter"/>
</dbReference>
<dbReference type="SUPFAM" id="SSF46934">
    <property type="entry name" value="UBA-like"/>
    <property type="match status" value="1"/>
</dbReference>
<evidence type="ECO:0000256" key="1">
    <source>
        <dbReference type="ARBA" id="ARBA00004123"/>
    </source>
</evidence>
<feature type="domain" description="TAP-C" evidence="12">
    <location>
        <begin position="551"/>
        <end position="604"/>
    </location>
</feature>
<reference evidence="14" key="1">
    <citation type="journal article" date="2016" name="Nat. Commun.">
        <title>Genome analysis of three Pneumocystis species reveals adaptation mechanisms to life exclusively in mammalian hosts.</title>
        <authorList>
            <person name="Ma L."/>
            <person name="Chen Z."/>
            <person name="Huang D.W."/>
            <person name="Kutty G."/>
            <person name="Ishihara M."/>
            <person name="Wang H."/>
            <person name="Abouelleil A."/>
            <person name="Bishop L."/>
            <person name="Davey E."/>
            <person name="Deng R."/>
            <person name="Deng X."/>
            <person name="Fan L."/>
            <person name="Fantoni G."/>
            <person name="Fitzgerald M."/>
            <person name="Gogineni E."/>
            <person name="Goldberg J.M."/>
            <person name="Handley G."/>
            <person name="Hu X."/>
            <person name="Huber C."/>
            <person name="Jiao X."/>
            <person name="Jones K."/>
            <person name="Levin J.Z."/>
            <person name="Liu Y."/>
            <person name="Macdonald P."/>
            <person name="Melnikov A."/>
            <person name="Raley C."/>
            <person name="Sassi M."/>
            <person name="Sherman B.T."/>
            <person name="Song X."/>
            <person name="Sykes S."/>
            <person name="Tran B."/>
            <person name="Walsh L."/>
            <person name="Xia Y."/>
            <person name="Yang J."/>
            <person name="Young S."/>
            <person name="Zeng Q."/>
            <person name="Zheng X."/>
            <person name="Stephens R."/>
            <person name="Nusbaum C."/>
            <person name="Birren B.W."/>
            <person name="Azadi P."/>
            <person name="Lempicki R.A."/>
            <person name="Cuomo C.A."/>
            <person name="Kovacs J.A."/>
        </authorList>
    </citation>
    <scope>NUCLEOTIDE SEQUENCE [LARGE SCALE GENOMIC DNA]</scope>
    <source>
        <strain evidence="14">B80</strain>
    </source>
</reference>
<dbReference type="InterPro" id="IPR032675">
    <property type="entry name" value="LRR_dom_sf"/>
</dbReference>
<dbReference type="GeneID" id="28935569"/>
<comment type="similarity">
    <text evidence="2">Belongs to the NXF family.</text>
</comment>
<keyword evidence="14" id="KW-1185">Reference proteome</keyword>
<dbReference type="GO" id="GO:0016973">
    <property type="term" value="P:poly(A)+ mRNA export from nucleus"/>
    <property type="evidence" value="ECO:0007669"/>
    <property type="project" value="EnsemblFungi"/>
</dbReference>
<dbReference type="GO" id="GO:0042272">
    <property type="term" value="C:nuclear RNA export factor complex"/>
    <property type="evidence" value="ECO:0007669"/>
    <property type="project" value="EnsemblFungi"/>
</dbReference>
<dbReference type="PANTHER" id="PTHR10662">
    <property type="entry name" value="NUCLEAR RNA EXPORT FACTOR"/>
    <property type="match status" value="1"/>
</dbReference>
<evidence type="ECO:0000256" key="7">
    <source>
        <dbReference type="ARBA" id="ARBA00023242"/>
    </source>
</evidence>
<evidence type="ECO:0000256" key="5">
    <source>
        <dbReference type="ARBA" id="ARBA00022737"/>
    </source>
</evidence>
<evidence type="ECO:0000256" key="9">
    <source>
        <dbReference type="ARBA" id="ARBA00069694"/>
    </source>
</evidence>
<dbReference type="Gene3D" id="3.10.450.50">
    <property type="match status" value="1"/>
</dbReference>